<reference evidence="5" key="1">
    <citation type="submission" date="2016-10" db="EMBL/GenBank/DDBJ databases">
        <authorList>
            <person name="Varghese N."/>
            <person name="Submissions S."/>
        </authorList>
    </citation>
    <scope>NUCLEOTIDE SEQUENCE [LARGE SCALE GENOMIC DNA]</scope>
    <source>
        <strain evidence="5">XBD1002</strain>
    </source>
</reference>
<dbReference type="PANTHER" id="PTHR43158">
    <property type="entry name" value="SKFA PEPTIDE EXPORT ATP-BINDING PROTEIN SKFE"/>
    <property type="match status" value="1"/>
</dbReference>
<dbReference type="SMART" id="SM00382">
    <property type="entry name" value="AAA"/>
    <property type="match status" value="2"/>
</dbReference>
<dbReference type="EMBL" id="FORI01000001">
    <property type="protein sequence ID" value="SFI38143.1"/>
    <property type="molecule type" value="Genomic_DNA"/>
</dbReference>
<feature type="domain" description="ABC transporter" evidence="3">
    <location>
        <begin position="320"/>
        <end position="549"/>
    </location>
</feature>
<keyword evidence="2 4" id="KW-0067">ATP-binding</keyword>
<proteinExistence type="predicted"/>
<evidence type="ECO:0000313" key="5">
    <source>
        <dbReference type="Proteomes" id="UP000182737"/>
    </source>
</evidence>
<evidence type="ECO:0000259" key="3">
    <source>
        <dbReference type="PROSITE" id="PS50893"/>
    </source>
</evidence>
<keyword evidence="5" id="KW-1185">Reference proteome</keyword>
<dbReference type="PANTHER" id="PTHR43158:SF2">
    <property type="entry name" value="SKFA PEPTIDE EXPORT ATP-BINDING PROTEIN SKFE"/>
    <property type="match status" value="1"/>
</dbReference>
<name>A0A1I3HRA3_9SPIR</name>
<dbReference type="Proteomes" id="UP000182737">
    <property type="component" value="Unassembled WGS sequence"/>
</dbReference>
<dbReference type="GO" id="GO:0016887">
    <property type="term" value="F:ATP hydrolysis activity"/>
    <property type="evidence" value="ECO:0007669"/>
    <property type="project" value="InterPro"/>
</dbReference>
<keyword evidence="1" id="KW-0547">Nucleotide-binding</keyword>
<dbReference type="Gene3D" id="3.40.50.300">
    <property type="entry name" value="P-loop containing nucleotide triphosphate hydrolases"/>
    <property type="match status" value="2"/>
</dbReference>
<dbReference type="PROSITE" id="PS50893">
    <property type="entry name" value="ABC_TRANSPORTER_2"/>
    <property type="match status" value="2"/>
</dbReference>
<dbReference type="RefSeq" id="WP_074929584.1">
    <property type="nucleotide sequence ID" value="NZ_FORI01000001.1"/>
</dbReference>
<organism evidence="4 5">
    <name type="scientific">Treponema bryantii</name>
    <dbReference type="NCBI Taxonomy" id="163"/>
    <lineage>
        <taxon>Bacteria</taxon>
        <taxon>Pseudomonadati</taxon>
        <taxon>Spirochaetota</taxon>
        <taxon>Spirochaetia</taxon>
        <taxon>Spirochaetales</taxon>
        <taxon>Treponemataceae</taxon>
        <taxon>Treponema</taxon>
    </lineage>
</organism>
<protein>
    <submittedName>
        <fullName evidence="4">Molybdate transport system ATP-binding protein</fullName>
    </submittedName>
</protein>
<dbReference type="InterPro" id="IPR017871">
    <property type="entry name" value="ABC_transporter-like_CS"/>
</dbReference>
<dbReference type="InterPro" id="IPR027417">
    <property type="entry name" value="P-loop_NTPase"/>
</dbReference>
<dbReference type="Pfam" id="PF00005">
    <property type="entry name" value="ABC_tran"/>
    <property type="match status" value="2"/>
</dbReference>
<feature type="domain" description="ABC transporter" evidence="3">
    <location>
        <begin position="4"/>
        <end position="265"/>
    </location>
</feature>
<evidence type="ECO:0000256" key="1">
    <source>
        <dbReference type="ARBA" id="ARBA00022741"/>
    </source>
</evidence>
<dbReference type="InterPro" id="IPR003593">
    <property type="entry name" value="AAA+_ATPase"/>
</dbReference>
<dbReference type="SUPFAM" id="SSF52540">
    <property type="entry name" value="P-loop containing nucleoside triphosphate hydrolases"/>
    <property type="match status" value="2"/>
</dbReference>
<dbReference type="OrthoDB" id="9789994at2"/>
<dbReference type="AlphaFoldDB" id="A0A1I3HRA3"/>
<dbReference type="GO" id="GO:0005524">
    <property type="term" value="F:ATP binding"/>
    <property type="evidence" value="ECO:0007669"/>
    <property type="project" value="UniProtKB-KW"/>
</dbReference>
<dbReference type="InterPro" id="IPR003439">
    <property type="entry name" value="ABC_transporter-like_ATP-bd"/>
</dbReference>
<evidence type="ECO:0000256" key="2">
    <source>
        <dbReference type="ARBA" id="ARBA00022840"/>
    </source>
</evidence>
<evidence type="ECO:0000313" key="4">
    <source>
        <dbReference type="EMBL" id="SFI38143.1"/>
    </source>
</evidence>
<gene>
    <name evidence="4" type="ORF">SAMN04487775_10116</name>
</gene>
<sequence length="549" mass="61459">MSLIKIENCRIENSRSILIQNMSWEMKAGEVWLVTGPNGSGKADFLNALSGNTGIKITPNTDGLFSDIFYDSTETVSLERAARLIQEERENDESDYLEGGVDHGRTGRVFIAQALYPELKKGMPMPDSINLIENEPAIKLCGIEKILDRGLKYMSTGEIRRTLLARALVSGKQLLLLSDPFAGLDVQSRTILLEFFDSIAKRQLNKAASSDSNNFPHIILGMERWHEIPDAITHVLEFREKKVSYCGERAGFEALLKKRQAEAAAGEEKTKNDFKEGFKKLTQAGGFDTPASQALNHQVESRWLSRPEAVSKPPLEDILVEMNDVNVGWDDHQVLRHLTWKLVRGEHWLVRGPNGSGKTTFLELITGDNMQVFSNDIKIFGNRRGSGETIWDIKKRLGIVSYRMHVEYRMLGGTSLLAVIISGFRDSIGLYGDSPSDLEIATAKKWLALGGFEGRESESFGSLSYGEQRAILILRSAVKTPEILILDEPCHGLDEQYRAKILHLMELIGNGGTTTMLHVTHDPSEVLPCEKHILELHPDEDPMYQIIEL</sequence>
<accession>A0A1I3HRA3</accession>
<dbReference type="PROSITE" id="PS00211">
    <property type="entry name" value="ABC_TRANSPORTER_1"/>
    <property type="match status" value="1"/>
</dbReference>